<sequence>MTEINYSLADLCIVAAAEAWRHDGEVLATGITLLPRLAASLAKLSINPALMMTDGENSFVEEPVPVGPRGDYRMKPEGWAPYARTFDNLWGGKRHAFVAPVQIDRFGQTNISVVGSHAKPKAQMLGARGFPGNSVHHQNSYFFPAHNRRAFVEGEVDFVCSAGYNRARWLDGRKPLGLDLRLIVTDLCVMDFGGPDHAIRLVSLHPGITVEQVREATGFDIVVEGTPPTTPAPTAEQLAIIARLDPHGQRKSVFAGDPPGDRRTA</sequence>
<dbReference type="Proteomes" id="UP001595615">
    <property type="component" value="Unassembled WGS sequence"/>
</dbReference>
<reference evidence="3" key="1">
    <citation type="journal article" date="2019" name="Int. J. Syst. Evol. Microbiol.">
        <title>The Global Catalogue of Microorganisms (GCM) 10K type strain sequencing project: providing services to taxonomists for standard genome sequencing and annotation.</title>
        <authorList>
            <consortium name="The Broad Institute Genomics Platform"/>
            <consortium name="The Broad Institute Genome Sequencing Center for Infectious Disease"/>
            <person name="Wu L."/>
            <person name="Ma J."/>
        </authorList>
    </citation>
    <scope>NUCLEOTIDE SEQUENCE [LARGE SCALE GENOMIC DNA]</scope>
    <source>
        <strain evidence="3">KCTC 42644</strain>
    </source>
</reference>
<comment type="caution">
    <text evidence="2">The sequence shown here is derived from an EMBL/GenBank/DDBJ whole genome shotgun (WGS) entry which is preliminary data.</text>
</comment>
<evidence type="ECO:0000313" key="3">
    <source>
        <dbReference type="Proteomes" id="UP001595615"/>
    </source>
</evidence>
<protein>
    <submittedName>
        <fullName evidence="2">CoA-transferase subunit beta</fullName>
    </submittedName>
</protein>
<name>A0ABV7XGW3_9SPHN</name>
<dbReference type="Gene3D" id="3.40.1080.10">
    <property type="entry name" value="Glutaconate Coenzyme A-transferase"/>
    <property type="match status" value="1"/>
</dbReference>
<accession>A0ABV7XGW3</accession>
<dbReference type="RefSeq" id="WP_380864281.1">
    <property type="nucleotide sequence ID" value="NZ_JBHRXV010000022.1"/>
</dbReference>
<evidence type="ECO:0000256" key="1">
    <source>
        <dbReference type="SAM" id="MobiDB-lite"/>
    </source>
</evidence>
<organism evidence="2 3">
    <name type="scientific">Sphingoaurantiacus capsulatus</name>
    <dbReference type="NCBI Taxonomy" id="1771310"/>
    <lineage>
        <taxon>Bacteria</taxon>
        <taxon>Pseudomonadati</taxon>
        <taxon>Pseudomonadota</taxon>
        <taxon>Alphaproteobacteria</taxon>
        <taxon>Sphingomonadales</taxon>
        <taxon>Sphingosinicellaceae</taxon>
        <taxon>Sphingoaurantiacus</taxon>
    </lineage>
</organism>
<dbReference type="PANTHER" id="PTHR43293:SF3">
    <property type="entry name" value="CHOLESTEROL RING-CLEAVING HYDROLASE IPDB SUBUNIT"/>
    <property type="match status" value="1"/>
</dbReference>
<dbReference type="PANTHER" id="PTHR43293">
    <property type="entry name" value="ACETATE COA-TRANSFERASE YDIF"/>
    <property type="match status" value="1"/>
</dbReference>
<keyword evidence="3" id="KW-1185">Reference proteome</keyword>
<evidence type="ECO:0000313" key="2">
    <source>
        <dbReference type="EMBL" id="MFC3714538.1"/>
    </source>
</evidence>
<dbReference type="SUPFAM" id="SSF100950">
    <property type="entry name" value="NagB/RpiA/CoA transferase-like"/>
    <property type="match status" value="1"/>
</dbReference>
<feature type="region of interest" description="Disordered" evidence="1">
    <location>
        <begin position="246"/>
        <end position="265"/>
    </location>
</feature>
<proteinExistence type="predicted"/>
<dbReference type="EMBL" id="JBHRXV010000022">
    <property type="protein sequence ID" value="MFC3714538.1"/>
    <property type="molecule type" value="Genomic_DNA"/>
</dbReference>
<dbReference type="InterPro" id="IPR037171">
    <property type="entry name" value="NagB/RpiA_transferase-like"/>
</dbReference>
<gene>
    <name evidence="2" type="ORF">ACFOMD_18380</name>
</gene>